<evidence type="ECO:0000313" key="3">
    <source>
        <dbReference type="Proteomes" id="UP000242949"/>
    </source>
</evidence>
<dbReference type="RefSeq" id="WP_090791772.1">
    <property type="nucleotide sequence ID" value="NZ_FMYI01000001.1"/>
</dbReference>
<organism evidence="2 3">
    <name type="scientific">Pelagirhabdus alkalitolerans</name>
    <dbReference type="NCBI Taxonomy" id="1612202"/>
    <lineage>
        <taxon>Bacteria</taxon>
        <taxon>Bacillati</taxon>
        <taxon>Bacillota</taxon>
        <taxon>Bacilli</taxon>
        <taxon>Bacillales</taxon>
        <taxon>Bacillaceae</taxon>
        <taxon>Pelagirhabdus</taxon>
    </lineage>
</organism>
<sequence length="96" mass="10799">MINQDRIIQKMEEALSQAKSAKDTQATKEHIRALSALCDLVLEESTTKPQESPSVNTSTIDELELRKMIGDHDPKSSADQEKAEHTYEQPNSLLDF</sequence>
<protein>
    <recommendedName>
        <fullName evidence="4">YwdI family protein</fullName>
    </recommendedName>
</protein>
<evidence type="ECO:0000313" key="2">
    <source>
        <dbReference type="EMBL" id="SDB81696.1"/>
    </source>
</evidence>
<proteinExistence type="predicted"/>
<dbReference type="Proteomes" id="UP000242949">
    <property type="component" value="Unassembled WGS sequence"/>
</dbReference>
<evidence type="ECO:0008006" key="4">
    <source>
        <dbReference type="Google" id="ProtNLM"/>
    </source>
</evidence>
<feature type="compositionally biased region" description="Basic and acidic residues" evidence="1">
    <location>
        <begin position="68"/>
        <end position="87"/>
    </location>
</feature>
<accession>A0A1G6GKJ4</accession>
<name>A0A1G6GKJ4_9BACI</name>
<dbReference type="EMBL" id="FMYI01000001">
    <property type="protein sequence ID" value="SDB81696.1"/>
    <property type="molecule type" value="Genomic_DNA"/>
</dbReference>
<dbReference type="OrthoDB" id="2692029at2"/>
<feature type="region of interest" description="Disordered" evidence="1">
    <location>
        <begin position="68"/>
        <end position="96"/>
    </location>
</feature>
<dbReference type="Pfam" id="PF17261">
    <property type="entry name" value="DUF5327"/>
    <property type="match status" value="1"/>
</dbReference>
<reference evidence="3" key="1">
    <citation type="submission" date="2016-09" db="EMBL/GenBank/DDBJ databases">
        <authorList>
            <person name="Varghese N."/>
            <person name="Submissions S."/>
        </authorList>
    </citation>
    <scope>NUCLEOTIDE SEQUENCE [LARGE SCALE GENOMIC DNA]</scope>
    <source>
        <strain evidence="3">S5</strain>
    </source>
</reference>
<keyword evidence="3" id="KW-1185">Reference proteome</keyword>
<gene>
    <name evidence="2" type="ORF">SAMN05421734_101125</name>
</gene>
<evidence type="ECO:0000256" key="1">
    <source>
        <dbReference type="SAM" id="MobiDB-lite"/>
    </source>
</evidence>
<dbReference type="InterPro" id="IPR035218">
    <property type="entry name" value="DUF5327"/>
</dbReference>
<dbReference type="AlphaFoldDB" id="A0A1G6GKJ4"/>